<protein>
    <submittedName>
        <fullName evidence="1">Uncharacterized protein</fullName>
    </submittedName>
</protein>
<gene>
    <name evidence="1" type="ORF">L3Q82_018454</name>
</gene>
<feature type="non-terminal residue" evidence="1">
    <location>
        <position position="1"/>
    </location>
</feature>
<organism evidence="1 2">
    <name type="scientific">Scortum barcoo</name>
    <name type="common">barcoo grunter</name>
    <dbReference type="NCBI Taxonomy" id="214431"/>
    <lineage>
        <taxon>Eukaryota</taxon>
        <taxon>Metazoa</taxon>
        <taxon>Chordata</taxon>
        <taxon>Craniata</taxon>
        <taxon>Vertebrata</taxon>
        <taxon>Euteleostomi</taxon>
        <taxon>Actinopterygii</taxon>
        <taxon>Neopterygii</taxon>
        <taxon>Teleostei</taxon>
        <taxon>Neoteleostei</taxon>
        <taxon>Acanthomorphata</taxon>
        <taxon>Eupercaria</taxon>
        <taxon>Centrarchiformes</taxon>
        <taxon>Terapontoidei</taxon>
        <taxon>Terapontidae</taxon>
        <taxon>Scortum</taxon>
    </lineage>
</organism>
<keyword evidence="2" id="KW-1185">Reference proteome</keyword>
<name>A0ACB8VEG0_9TELE</name>
<proteinExistence type="predicted"/>
<dbReference type="EMBL" id="CM041552">
    <property type="protein sequence ID" value="KAI3353959.1"/>
    <property type="molecule type" value="Genomic_DNA"/>
</dbReference>
<feature type="non-terminal residue" evidence="1">
    <location>
        <position position="218"/>
    </location>
</feature>
<accession>A0ACB8VEG0</accession>
<reference evidence="1" key="1">
    <citation type="submission" date="2022-04" db="EMBL/GenBank/DDBJ databases">
        <title>Jade perch genome.</title>
        <authorList>
            <person name="Chao B."/>
        </authorList>
    </citation>
    <scope>NUCLEOTIDE SEQUENCE</scope>
    <source>
        <strain evidence="1">CB-2022</strain>
    </source>
</reference>
<evidence type="ECO:0000313" key="2">
    <source>
        <dbReference type="Proteomes" id="UP000831701"/>
    </source>
</evidence>
<evidence type="ECO:0000313" key="1">
    <source>
        <dbReference type="EMBL" id="KAI3353959.1"/>
    </source>
</evidence>
<dbReference type="Proteomes" id="UP000831701">
    <property type="component" value="Chromosome 22"/>
</dbReference>
<comment type="caution">
    <text evidence="1">The sequence shown here is derived from an EMBL/GenBank/DDBJ whole genome shotgun (WGS) entry which is preliminary data.</text>
</comment>
<sequence>EYSHAIIIITIYIPPVANESRATDLISSVTARLQTLYPSAFIAISGDFNHANLSSSLPTFKQFVDCKTRDKKTLDANVKETAAQLSLLSADQIWERTSENCITDYVNFCMNNIIPAKTTELLPPTNNKPWVTKDIKDRKKAAFRRGDKEELKKVQTELREKIAEGKDCYRRKLESRLQQNNMREVWSGLKTITGHGKKASQMMEGDLHEANKLNLFFN</sequence>